<dbReference type="PANTHER" id="PTHR42928">
    <property type="entry name" value="TRICARBOXYLATE-BINDING PROTEIN"/>
    <property type="match status" value="1"/>
</dbReference>
<dbReference type="InterPro" id="IPR005064">
    <property type="entry name" value="BUG"/>
</dbReference>
<organism evidence="3 4">
    <name type="scientific">Bordetella ansorpii</name>
    <dbReference type="NCBI Taxonomy" id="288768"/>
    <lineage>
        <taxon>Bacteria</taxon>
        <taxon>Pseudomonadati</taxon>
        <taxon>Pseudomonadota</taxon>
        <taxon>Betaproteobacteria</taxon>
        <taxon>Burkholderiales</taxon>
        <taxon>Alcaligenaceae</taxon>
        <taxon>Bordetella</taxon>
    </lineage>
</organism>
<dbReference type="RefSeq" id="WP_066419499.1">
    <property type="nucleotide sequence ID" value="NZ_FKBS01000029.1"/>
</dbReference>
<evidence type="ECO:0000313" key="4">
    <source>
        <dbReference type="Proteomes" id="UP000077037"/>
    </source>
</evidence>
<reference evidence="3 4" key="1">
    <citation type="submission" date="2016-03" db="EMBL/GenBank/DDBJ databases">
        <authorList>
            <consortium name="Pathogen Informatics"/>
        </authorList>
    </citation>
    <scope>NUCLEOTIDE SEQUENCE [LARGE SCALE GENOMIC DNA]</scope>
    <source>
        <strain evidence="3 4">NCTC13364</strain>
    </source>
</reference>
<dbReference type="Pfam" id="PF03401">
    <property type="entry name" value="TctC"/>
    <property type="match status" value="1"/>
</dbReference>
<accession>A0A157R8N7</accession>
<name>A0A157R8N7_9BORD</name>
<dbReference type="Gene3D" id="3.40.190.10">
    <property type="entry name" value="Periplasmic binding protein-like II"/>
    <property type="match status" value="1"/>
</dbReference>
<feature type="signal peptide" evidence="2">
    <location>
        <begin position="1"/>
        <end position="22"/>
    </location>
</feature>
<dbReference type="EMBL" id="FKBS01000029">
    <property type="protein sequence ID" value="SAI54318.1"/>
    <property type="molecule type" value="Genomic_DNA"/>
</dbReference>
<keyword evidence="2" id="KW-0732">Signal</keyword>
<evidence type="ECO:0000256" key="1">
    <source>
        <dbReference type="ARBA" id="ARBA00006987"/>
    </source>
</evidence>
<protein>
    <submittedName>
        <fullName evidence="3">Lipoprotein</fullName>
    </submittedName>
</protein>
<dbReference type="CDD" id="cd07012">
    <property type="entry name" value="PBP2_Bug_TTT"/>
    <property type="match status" value="1"/>
</dbReference>
<dbReference type="PIRSF" id="PIRSF017082">
    <property type="entry name" value="YflP"/>
    <property type="match status" value="1"/>
</dbReference>
<evidence type="ECO:0000256" key="2">
    <source>
        <dbReference type="SAM" id="SignalP"/>
    </source>
</evidence>
<proteinExistence type="inferred from homology"/>
<gene>
    <name evidence="3" type="ORF">SAMEA1982600_04464</name>
</gene>
<dbReference type="OrthoDB" id="8954399at2"/>
<dbReference type="InterPro" id="IPR042100">
    <property type="entry name" value="Bug_dom1"/>
</dbReference>
<keyword evidence="3" id="KW-0449">Lipoprotein</keyword>
<dbReference type="Gene3D" id="3.40.190.150">
    <property type="entry name" value="Bordetella uptake gene, domain 1"/>
    <property type="match status" value="1"/>
</dbReference>
<sequence>MFRKSAAAFGLAAALAATGAQAAFPEKPIRLIVPFGAGGITDIVARHVGQAWSQSLGGNVIVENRPGAGGVIAAQAGATAAPDGYTVFMGTVGTQVVNPLIMPKLSYDPQRAFRPIGLVSAAPYVLAARSSLGIKTYAQLVDYAKANPGKLNFGSAGNASSPHLGLELLKLRESLDILHIPFKSGGEAVNAAVGGQVDLVMDAVPVVMPHVQSGKLDALMLASSTPVQGAEQVPTTQQLGKPDLNIASWAAFYVPAGTPDAVVARLNEALKQALSSGELRSRVAAQGIQLYSGELAEHDAFLASERKRWVEIVKRANITLN</sequence>
<dbReference type="AlphaFoldDB" id="A0A157R8N7"/>
<dbReference type="SUPFAM" id="SSF53850">
    <property type="entry name" value="Periplasmic binding protein-like II"/>
    <property type="match status" value="1"/>
</dbReference>
<dbReference type="PANTHER" id="PTHR42928:SF5">
    <property type="entry name" value="BLR1237 PROTEIN"/>
    <property type="match status" value="1"/>
</dbReference>
<comment type="similarity">
    <text evidence="1">Belongs to the UPF0065 (bug) family.</text>
</comment>
<feature type="chain" id="PRO_5007615529" evidence="2">
    <location>
        <begin position="23"/>
        <end position="321"/>
    </location>
</feature>
<dbReference type="Proteomes" id="UP000077037">
    <property type="component" value="Unassembled WGS sequence"/>
</dbReference>
<evidence type="ECO:0000313" key="3">
    <source>
        <dbReference type="EMBL" id="SAI54318.1"/>
    </source>
</evidence>